<proteinExistence type="predicted"/>
<reference evidence="1 2" key="1">
    <citation type="submission" date="2024-02" db="EMBL/GenBank/DDBJ databases">
        <title>High-quality chromosome-scale genome assembly of Pensacola bahiagrass (Paspalum notatum Flugge var. saurae).</title>
        <authorList>
            <person name="Vega J.M."/>
            <person name="Podio M."/>
            <person name="Orjuela J."/>
            <person name="Siena L.A."/>
            <person name="Pessino S.C."/>
            <person name="Combes M.C."/>
            <person name="Mariac C."/>
            <person name="Albertini E."/>
            <person name="Pupilli F."/>
            <person name="Ortiz J.P.A."/>
            <person name="Leblanc O."/>
        </authorList>
    </citation>
    <scope>NUCLEOTIDE SEQUENCE [LARGE SCALE GENOMIC DNA]</scope>
    <source>
        <strain evidence="1">R1</strain>
        <tissue evidence="1">Leaf</tissue>
    </source>
</reference>
<dbReference type="AlphaFoldDB" id="A0AAQ3PHK6"/>
<name>A0AAQ3PHK6_PASNO</name>
<keyword evidence="2" id="KW-1185">Reference proteome</keyword>
<dbReference type="EMBL" id="CP144745">
    <property type="protein sequence ID" value="WVZ48594.1"/>
    <property type="molecule type" value="Genomic_DNA"/>
</dbReference>
<protein>
    <submittedName>
        <fullName evidence="1">Uncharacterized protein</fullName>
    </submittedName>
</protein>
<evidence type="ECO:0000313" key="2">
    <source>
        <dbReference type="Proteomes" id="UP001341281"/>
    </source>
</evidence>
<dbReference type="Proteomes" id="UP001341281">
    <property type="component" value="Chromosome 01"/>
</dbReference>
<accession>A0AAQ3PHK6</accession>
<gene>
    <name evidence="1" type="ORF">U9M48_000015</name>
</gene>
<evidence type="ECO:0000313" key="1">
    <source>
        <dbReference type="EMBL" id="WVZ48594.1"/>
    </source>
</evidence>
<organism evidence="1 2">
    <name type="scientific">Paspalum notatum var. saurae</name>
    <dbReference type="NCBI Taxonomy" id="547442"/>
    <lineage>
        <taxon>Eukaryota</taxon>
        <taxon>Viridiplantae</taxon>
        <taxon>Streptophyta</taxon>
        <taxon>Embryophyta</taxon>
        <taxon>Tracheophyta</taxon>
        <taxon>Spermatophyta</taxon>
        <taxon>Magnoliopsida</taxon>
        <taxon>Liliopsida</taxon>
        <taxon>Poales</taxon>
        <taxon>Poaceae</taxon>
        <taxon>PACMAD clade</taxon>
        <taxon>Panicoideae</taxon>
        <taxon>Andropogonodae</taxon>
        <taxon>Paspaleae</taxon>
        <taxon>Paspalinae</taxon>
        <taxon>Paspalum</taxon>
    </lineage>
</organism>
<sequence length="79" mass="9178">MIEKMGQVRPRRRFPKVSRFLTSKPGVQRRIGLLATWRTSEDCMEAKKIKSSSWSSVPDISGNFRPQALSSKFRRVRPK</sequence>